<dbReference type="Proteomes" id="UP001234202">
    <property type="component" value="Unassembled WGS sequence"/>
</dbReference>
<gene>
    <name evidence="1" type="ORF">QFC24_004917</name>
</gene>
<name>A0ACC2XDY7_9TREE</name>
<evidence type="ECO:0000313" key="1">
    <source>
        <dbReference type="EMBL" id="KAJ9121241.1"/>
    </source>
</evidence>
<dbReference type="EMBL" id="JASBWV010000018">
    <property type="protein sequence ID" value="KAJ9121241.1"/>
    <property type="molecule type" value="Genomic_DNA"/>
</dbReference>
<accession>A0ACC2XDY7</accession>
<evidence type="ECO:0000313" key="2">
    <source>
        <dbReference type="Proteomes" id="UP001234202"/>
    </source>
</evidence>
<sequence length="312" mass="32074">MASPLGLASPASPPSSPISAHSIQNFVPAEQEQADSVIMVGSATAETAVVPTSSGFTAYENIVSTFSPSSGTYSPSVAPSSGSSTPSAIATATATATVVSVPAAPTTVLPLAVPFPQPFDQSLSYSLTDSCVAFLATYLESEEMRGTGSTMTSFQNYDMLQLAACLTDTETHAFCYAQAMSTTSSTPDDGYLYQLPVGVPLPSTSRPTCSSCSAKLVNLFTETVLNTSTSGADSYAPVLESALTNATTILKQACGSTFAGQATTMQAHVSSGAVPRLLGSRHSQTWWGILQTFPLVSSVCVGLIVAVLCDLV</sequence>
<comment type="caution">
    <text evidence="1">The sequence shown here is derived from an EMBL/GenBank/DDBJ whole genome shotgun (WGS) entry which is preliminary data.</text>
</comment>
<protein>
    <submittedName>
        <fullName evidence="1">Uncharacterized protein</fullName>
    </submittedName>
</protein>
<reference evidence="1" key="1">
    <citation type="submission" date="2023-04" db="EMBL/GenBank/DDBJ databases">
        <title>Draft Genome sequencing of Naganishia species isolated from polar environments using Oxford Nanopore Technology.</title>
        <authorList>
            <person name="Leo P."/>
            <person name="Venkateswaran K."/>
        </authorList>
    </citation>
    <scope>NUCLEOTIDE SEQUENCE</scope>
    <source>
        <strain evidence="1">DBVPG 5303</strain>
    </source>
</reference>
<organism evidence="1 2">
    <name type="scientific">Naganishia onofrii</name>
    <dbReference type="NCBI Taxonomy" id="1851511"/>
    <lineage>
        <taxon>Eukaryota</taxon>
        <taxon>Fungi</taxon>
        <taxon>Dikarya</taxon>
        <taxon>Basidiomycota</taxon>
        <taxon>Agaricomycotina</taxon>
        <taxon>Tremellomycetes</taxon>
        <taxon>Filobasidiales</taxon>
        <taxon>Filobasidiaceae</taxon>
        <taxon>Naganishia</taxon>
    </lineage>
</organism>
<keyword evidence="2" id="KW-1185">Reference proteome</keyword>
<proteinExistence type="predicted"/>